<dbReference type="InterPro" id="IPR004477">
    <property type="entry name" value="ComEC_N"/>
</dbReference>
<dbReference type="GO" id="GO:0005886">
    <property type="term" value="C:plasma membrane"/>
    <property type="evidence" value="ECO:0007669"/>
    <property type="project" value="UniProtKB-SubCell"/>
</dbReference>
<feature type="transmembrane region" description="Helical" evidence="6">
    <location>
        <begin position="12"/>
        <end position="35"/>
    </location>
</feature>
<dbReference type="EMBL" id="JACHGJ010000003">
    <property type="protein sequence ID" value="MBB6480619.1"/>
    <property type="molecule type" value="Genomic_DNA"/>
</dbReference>
<feature type="transmembrane region" description="Helical" evidence="6">
    <location>
        <begin position="47"/>
        <end position="65"/>
    </location>
</feature>
<feature type="domain" description="ComEC/Rec2-related protein" evidence="7">
    <location>
        <begin position="204"/>
        <end position="464"/>
    </location>
</feature>
<evidence type="ECO:0000256" key="1">
    <source>
        <dbReference type="ARBA" id="ARBA00004651"/>
    </source>
</evidence>
<dbReference type="PANTHER" id="PTHR30619:SF1">
    <property type="entry name" value="RECOMBINATION PROTEIN 2"/>
    <property type="match status" value="1"/>
</dbReference>
<feature type="transmembrane region" description="Helical" evidence="6">
    <location>
        <begin position="376"/>
        <end position="402"/>
    </location>
</feature>
<feature type="transmembrane region" description="Helical" evidence="6">
    <location>
        <begin position="423"/>
        <end position="441"/>
    </location>
</feature>
<protein>
    <submittedName>
        <fullName evidence="8">ComEC/Rec2-related protein</fullName>
    </submittedName>
</protein>
<evidence type="ECO:0000313" key="8">
    <source>
        <dbReference type="EMBL" id="MBB6480619.1"/>
    </source>
</evidence>
<dbReference type="Pfam" id="PF03772">
    <property type="entry name" value="Competence"/>
    <property type="match status" value="1"/>
</dbReference>
<name>A0A841RCM3_9SPIO</name>
<dbReference type="InterPro" id="IPR052159">
    <property type="entry name" value="Competence_DNA_uptake"/>
</dbReference>
<keyword evidence="2" id="KW-1003">Cell membrane</keyword>
<feature type="transmembrane region" description="Helical" evidence="6">
    <location>
        <begin position="447"/>
        <end position="464"/>
    </location>
</feature>
<organism evidence="8 9">
    <name type="scientific">Spirochaeta isovalerica</name>
    <dbReference type="NCBI Taxonomy" id="150"/>
    <lineage>
        <taxon>Bacteria</taxon>
        <taxon>Pseudomonadati</taxon>
        <taxon>Spirochaetota</taxon>
        <taxon>Spirochaetia</taxon>
        <taxon>Spirochaetales</taxon>
        <taxon>Spirochaetaceae</taxon>
        <taxon>Spirochaeta</taxon>
    </lineage>
</organism>
<comment type="subcellular location">
    <subcellularLocation>
        <location evidence="1">Cell membrane</location>
        <topology evidence="1">Multi-pass membrane protein</topology>
    </subcellularLocation>
</comment>
<feature type="transmembrane region" description="Helical" evidence="6">
    <location>
        <begin position="347"/>
        <end position="370"/>
    </location>
</feature>
<gene>
    <name evidence="8" type="ORF">HNR50_002282</name>
</gene>
<feature type="transmembrane region" description="Helical" evidence="6">
    <location>
        <begin position="296"/>
        <end position="312"/>
    </location>
</feature>
<keyword evidence="9" id="KW-1185">Reference proteome</keyword>
<evidence type="ECO:0000313" key="9">
    <source>
        <dbReference type="Proteomes" id="UP000587760"/>
    </source>
</evidence>
<dbReference type="AlphaFoldDB" id="A0A841RCM3"/>
<evidence type="ECO:0000256" key="4">
    <source>
        <dbReference type="ARBA" id="ARBA00022989"/>
    </source>
</evidence>
<keyword evidence="5 6" id="KW-0472">Membrane</keyword>
<sequence>MMSLEIRIRPETDLPIFSLALTFSFYIPLYSPFLFLFSPLLFSMKRSSLPLIAGIFSGLLLCGIVEMNQMKSTTGLEINQVDYITVEVKEDSFLSSKGRMIVKGNLIKAEGMLRTECSASGSVLILGSDEWKPLYQGEIVRFRCAVDYLDDARDLAYIAFAEGDPEIGGWSSPLWESRYRLISLFDRGTVSMSGPVRALFLALYRGNSDYLSGELKDNFRRSGVPHLLALSGFHVAIVVLVLTGLVKPLIGAKNASALALPPLFLYLLFAGGSPSLIRAFLMFTLAVIFKFGGKRTGVFELLLLTACLQLFLHPVEGWSLSFQLSYLALAGLILFGKRIQQNLETRLPSFLSMPLSASLGAHLSTALLLVFQFGEIYPVGLVASLIVTPLVLLFMWVSLVFYGMGAAGFPAVLLSLSDRLSLILYRGIESGVSFFAGFPPIDFSRGLNGAVYLSIYAIVVIWLYRSIWRPYGRREKSQFKLRFPDRN</sequence>
<evidence type="ECO:0000256" key="5">
    <source>
        <dbReference type="ARBA" id="ARBA00023136"/>
    </source>
</evidence>
<feature type="transmembrane region" description="Helical" evidence="6">
    <location>
        <begin position="318"/>
        <end position="335"/>
    </location>
</feature>
<proteinExistence type="predicted"/>
<accession>A0A841RCM3</accession>
<keyword evidence="3 6" id="KW-0812">Transmembrane</keyword>
<feature type="transmembrane region" description="Helical" evidence="6">
    <location>
        <begin position="266"/>
        <end position="289"/>
    </location>
</feature>
<evidence type="ECO:0000256" key="3">
    <source>
        <dbReference type="ARBA" id="ARBA00022692"/>
    </source>
</evidence>
<keyword evidence="4 6" id="KW-1133">Transmembrane helix</keyword>
<evidence type="ECO:0000259" key="7">
    <source>
        <dbReference type="Pfam" id="PF03772"/>
    </source>
</evidence>
<evidence type="ECO:0000256" key="6">
    <source>
        <dbReference type="SAM" id="Phobius"/>
    </source>
</evidence>
<comment type="caution">
    <text evidence="8">The sequence shown here is derived from an EMBL/GenBank/DDBJ whole genome shotgun (WGS) entry which is preliminary data.</text>
</comment>
<dbReference type="PANTHER" id="PTHR30619">
    <property type="entry name" value="DNA INTERNALIZATION/COMPETENCE PROTEIN COMEC/REC2"/>
    <property type="match status" value="1"/>
</dbReference>
<reference evidence="8 9" key="1">
    <citation type="submission" date="2020-08" db="EMBL/GenBank/DDBJ databases">
        <title>Genomic Encyclopedia of Type Strains, Phase IV (KMG-IV): sequencing the most valuable type-strain genomes for metagenomic binning, comparative biology and taxonomic classification.</title>
        <authorList>
            <person name="Goeker M."/>
        </authorList>
    </citation>
    <scope>NUCLEOTIDE SEQUENCE [LARGE SCALE GENOMIC DNA]</scope>
    <source>
        <strain evidence="8 9">DSM 2461</strain>
    </source>
</reference>
<dbReference type="NCBIfam" id="TIGR00360">
    <property type="entry name" value="ComEC_N-term"/>
    <property type="match status" value="1"/>
</dbReference>
<feature type="transmembrane region" description="Helical" evidence="6">
    <location>
        <begin position="227"/>
        <end position="246"/>
    </location>
</feature>
<evidence type="ECO:0000256" key="2">
    <source>
        <dbReference type="ARBA" id="ARBA00022475"/>
    </source>
</evidence>
<dbReference type="Proteomes" id="UP000587760">
    <property type="component" value="Unassembled WGS sequence"/>
</dbReference>